<dbReference type="EMBL" id="CP046884">
    <property type="protein sequence ID" value="QNQ90719.1"/>
    <property type="molecule type" value="Genomic_DNA"/>
</dbReference>
<reference evidence="1 2" key="1">
    <citation type="submission" date="2019-12" db="EMBL/GenBank/DDBJ databases">
        <title>Corynebacterium sp. nov., isolated from feces of the Anser Albifrons in China.</title>
        <authorList>
            <person name="Liu Q."/>
        </authorList>
    </citation>
    <scope>NUCLEOTIDE SEQUENCE [LARGE SCALE GENOMIC DNA]</scope>
    <source>
        <strain evidence="1 2">4H37-19</strain>
    </source>
</reference>
<dbReference type="Proteomes" id="UP000516320">
    <property type="component" value="Chromosome"/>
</dbReference>
<name>A0A7H0SQ94_9CORY</name>
<proteinExistence type="predicted"/>
<organism evidence="1 2">
    <name type="scientific">Corynebacterium poyangense</name>
    <dbReference type="NCBI Taxonomy" id="2684405"/>
    <lineage>
        <taxon>Bacteria</taxon>
        <taxon>Bacillati</taxon>
        <taxon>Actinomycetota</taxon>
        <taxon>Actinomycetes</taxon>
        <taxon>Mycobacteriales</taxon>
        <taxon>Corynebacteriaceae</taxon>
        <taxon>Corynebacterium</taxon>
    </lineage>
</organism>
<sequence length="133" mass="14372">MIQPEHKRFDPLLVLVEGLKGVGHEVCLARDATYDGDLVTVVQVPLWESVGGMPGQRWAYRIRVTLLTSGPDWDSVAAGHDEAHAAILALTGVNDVKVSSVVCESEPTLMAPHTPSGAESCMSSYTLFLRRVS</sequence>
<keyword evidence="2" id="KW-1185">Reference proteome</keyword>
<gene>
    <name evidence="1" type="ORF">GP475_08770</name>
</gene>
<protein>
    <recommendedName>
        <fullName evidence="3">DUF3168 domain-containing protein</fullName>
    </recommendedName>
</protein>
<accession>A0A7H0SQ94</accession>
<evidence type="ECO:0000313" key="1">
    <source>
        <dbReference type="EMBL" id="QNQ90719.1"/>
    </source>
</evidence>
<dbReference type="KEGG" id="cpoy:GP475_08770"/>
<evidence type="ECO:0008006" key="3">
    <source>
        <dbReference type="Google" id="ProtNLM"/>
    </source>
</evidence>
<dbReference type="AlphaFoldDB" id="A0A7H0SQ94"/>
<evidence type="ECO:0000313" key="2">
    <source>
        <dbReference type="Proteomes" id="UP000516320"/>
    </source>
</evidence>
<dbReference type="RefSeq" id="WP_187974033.1">
    <property type="nucleotide sequence ID" value="NZ_CP046884.1"/>
</dbReference>